<dbReference type="InterPro" id="IPR004843">
    <property type="entry name" value="Calcineurin-like_PHP"/>
</dbReference>
<feature type="domain" description="Calcineurin-like phosphoesterase" evidence="2">
    <location>
        <begin position="22"/>
        <end position="250"/>
    </location>
</feature>
<evidence type="ECO:0000259" key="2">
    <source>
        <dbReference type="Pfam" id="PF00149"/>
    </source>
</evidence>
<evidence type="ECO:0000313" key="4">
    <source>
        <dbReference type="EMBL" id="KAF2729797.1"/>
    </source>
</evidence>
<dbReference type="GO" id="GO:0005829">
    <property type="term" value="C:cytosol"/>
    <property type="evidence" value="ECO:0007669"/>
    <property type="project" value="TreeGrafter"/>
</dbReference>
<feature type="region of interest" description="Disordered" evidence="1">
    <location>
        <begin position="288"/>
        <end position="321"/>
    </location>
</feature>
<dbReference type="PIRSF" id="PIRSF017316">
    <property type="entry name" value="Pesterase_C1039"/>
    <property type="match status" value="1"/>
</dbReference>
<comment type="caution">
    <text evidence="4">The sequence shown here is derived from an EMBL/GenBank/DDBJ whole genome shotgun (WGS) entry which is preliminary data.</text>
</comment>
<evidence type="ECO:0000259" key="3">
    <source>
        <dbReference type="Pfam" id="PF21953"/>
    </source>
</evidence>
<evidence type="ECO:0000313" key="5">
    <source>
        <dbReference type="Proteomes" id="UP000799444"/>
    </source>
</evidence>
<dbReference type="InterPro" id="IPR006179">
    <property type="entry name" value="5_nucleotidase/apyrase"/>
</dbReference>
<keyword evidence="5" id="KW-1185">Reference proteome</keyword>
<sequence length="645" mass="71214">MQPDAQNATTGPRGPLEWGQLNFLHTTDTHGWLEGHIKEQNYGADWGDYVSFTKHMRAKAKRLGVDLLLVDTGDLHDGAGLSDATKPNGNVSNAIFENVDYDLLSIGNHELYVTEVAYETFQNFSKVFGDRYLTSNVQIKNPSTGTWEYIGAKYRYFTTDHGLRIMAFGVLFDFTGNSNVSKVTKATSLVQEQWFNDAVNYNDPIDLFVVIGHNPVRTNVSSSTFGTLFSAIRKQRPDVPIQGFGGHTHIRDYVVYDNKATGLESGRYCETLGWLAISGIDSDTCKANHRPKGVPNPTRSAVPPPLSATGSASVTPLPTSTTPSSLRYARRYLDWNRLTFATHAEGSQQYVAFDTTKGADVTSEITTERAKLNLTNLYGCAPMTYCQYCKPFLADGNIFQLLQKALSTVVVNETRRDVPRLILINTGTVRFDLAKGPFTYDDSFIVSPFADAFQFIPDVPYSQASKVLDILNAGPFQKKRDLSTSDFNFSPLLADRDVCVDPPLMHSYDGLHRRSEPSGRLIRRQSSSPSPGYTTVDDFGTDGDDTIHSRIANYPQPNDLQANGSFPTDGSKPEKVDLVFLDFIVSYVLNALNQPDVGGNFTKAQVSYYLPKEFTTNSYLPAYAKIAPDWQANVPNCPVGAGIGG</sequence>
<dbReference type="InterPro" id="IPR029052">
    <property type="entry name" value="Metallo-depent_PP-like"/>
</dbReference>
<gene>
    <name evidence="4" type="ORF">EJ04DRAFT_446485</name>
</gene>
<dbReference type="SUPFAM" id="SSF55816">
    <property type="entry name" value="5'-nucleotidase (syn. UDP-sugar hydrolase), C-terminal domain"/>
    <property type="match status" value="1"/>
</dbReference>
<evidence type="ECO:0008006" key="6">
    <source>
        <dbReference type="Google" id="ProtNLM"/>
    </source>
</evidence>
<dbReference type="PANTHER" id="PTHR11575:SF22">
    <property type="entry name" value="ADL392WP"/>
    <property type="match status" value="1"/>
</dbReference>
<proteinExistence type="predicted"/>
<feature type="domain" description="Putative 5'-nucleotidase C-terminal" evidence="3">
    <location>
        <begin position="384"/>
        <end position="589"/>
    </location>
</feature>
<dbReference type="EMBL" id="ML996234">
    <property type="protein sequence ID" value="KAF2729797.1"/>
    <property type="molecule type" value="Genomic_DNA"/>
</dbReference>
<dbReference type="GO" id="GO:0009166">
    <property type="term" value="P:nucleotide catabolic process"/>
    <property type="evidence" value="ECO:0007669"/>
    <property type="project" value="InterPro"/>
</dbReference>
<dbReference type="Pfam" id="PF21953">
    <property type="entry name" value="NadN_nucleosid_C"/>
    <property type="match status" value="1"/>
</dbReference>
<dbReference type="InterPro" id="IPR053828">
    <property type="entry name" value="Nucleosidase_C"/>
</dbReference>
<dbReference type="CDD" id="cd07407">
    <property type="entry name" value="MPP_YHR202W_N"/>
    <property type="match status" value="1"/>
</dbReference>
<dbReference type="Gene3D" id="3.90.780.10">
    <property type="entry name" value="5'-Nucleotidase, C-terminal domain"/>
    <property type="match status" value="2"/>
</dbReference>
<accession>A0A9P4QLZ7</accession>
<evidence type="ECO:0000256" key="1">
    <source>
        <dbReference type="SAM" id="MobiDB-lite"/>
    </source>
</evidence>
<organism evidence="4 5">
    <name type="scientific">Polyplosphaeria fusca</name>
    <dbReference type="NCBI Taxonomy" id="682080"/>
    <lineage>
        <taxon>Eukaryota</taxon>
        <taxon>Fungi</taxon>
        <taxon>Dikarya</taxon>
        <taxon>Ascomycota</taxon>
        <taxon>Pezizomycotina</taxon>
        <taxon>Dothideomycetes</taxon>
        <taxon>Pleosporomycetidae</taxon>
        <taxon>Pleosporales</taxon>
        <taxon>Tetraplosphaeriaceae</taxon>
        <taxon>Polyplosphaeria</taxon>
    </lineage>
</organism>
<dbReference type="GO" id="GO:0016787">
    <property type="term" value="F:hydrolase activity"/>
    <property type="evidence" value="ECO:0007669"/>
    <property type="project" value="InterPro"/>
</dbReference>
<dbReference type="PANTHER" id="PTHR11575">
    <property type="entry name" value="5'-NUCLEOTIDASE-RELATED"/>
    <property type="match status" value="1"/>
</dbReference>
<name>A0A9P4QLZ7_9PLEO</name>
<dbReference type="OrthoDB" id="7722975at2759"/>
<dbReference type="InterPro" id="IPR041823">
    <property type="entry name" value="YHR202W_N"/>
</dbReference>
<dbReference type="SUPFAM" id="SSF56300">
    <property type="entry name" value="Metallo-dependent phosphatases"/>
    <property type="match status" value="1"/>
</dbReference>
<dbReference type="Gene3D" id="3.60.21.10">
    <property type="match status" value="1"/>
</dbReference>
<dbReference type="Proteomes" id="UP000799444">
    <property type="component" value="Unassembled WGS sequence"/>
</dbReference>
<dbReference type="AlphaFoldDB" id="A0A9P4QLZ7"/>
<dbReference type="InterPro" id="IPR036907">
    <property type="entry name" value="5'-Nucleotdase_C_sf"/>
</dbReference>
<dbReference type="InterPro" id="IPR014485">
    <property type="entry name" value="Pesterase_C1039"/>
</dbReference>
<reference evidence="4" key="1">
    <citation type="journal article" date="2020" name="Stud. Mycol.">
        <title>101 Dothideomycetes genomes: a test case for predicting lifestyles and emergence of pathogens.</title>
        <authorList>
            <person name="Haridas S."/>
            <person name="Albert R."/>
            <person name="Binder M."/>
            <person name="Bloem J."/>
            <person name="Labutti K."/>
            <person name="Salamov A."/>
            <person name="Andreopoulos B."/>
            <person name="Baker S."/>
            <person name="Barry K."/>
            <person name="Bills G."/>
            <person name="Bluhm B."/>
            <person name="Cannon C."/>
            <person name="Castanera R."/>
            <person name="Culley D."/>
            <person name="Daum C."/>
            <person name="Ezra D."/>
            <person name="Gonzalez J."/>
            <person name="Henrissat B."/>
            <person name="Kuo A."/>
            <person name="Liang C."/>
            <person name="Lipzen A."/>
            <person name="Lutzoni F."/>
            <person name="Magnuson J."/>
            <person name="Mondo S."/>
            <person name="Nolan M."/>
            <person name="Ohm R."/>
            <person name="Pangilinan J."/>
            <person name="Park H.-J."/>
            <person name="Ramirez L."/>
            <person name="Alfaro M."/>
            <person name="Sun H."/>
            <person name="Tritt A."/>
            <person name="Yoshinaga Y."/>
            <person name="Zwiers L.-H."/>
            <person name="Turgeon B."/>
            <person name="Goodwin S."/>
            <person name="Spatafora J."/>
            <person name="Crous P."/>
            <person name="Grigoriev I."/>
        </authorList>
    </citation>
    <scope>NUCLEOTIDE SEQUENCE</scope>
    <source>
        <strain evidence="4">CBS 125425</strain>
    </source>
</reference>
<dbReference type="Pfam" id="PF00149">
    <property type="entry name" value="Metallophos"/>
    <property type="match status" value="1"/>
</dbReference>
<feature type="region of interest" description="Disordered" evidence="1">
    <location>
        <begin position="510"/>
        <end position="540"/>
    </location>
</feature>
<protein>
    <recommendedName>
        <fullName evidence="6">Calcineurin-like phosphoesterase domain-containing protein</fullName>
    </recommendedName>
</protein>